<organism evidence="1 2">
    <name type="scientific">Bacillus suaedaesalsae</name>
    <dbReference type="NCBI Taxonomy" id="2810349"/>
    <lineage>
        <taxon>Bacteria</taxon>
        <taxon>Bacillati</taxon>
        <taxon>Bacillota</taxon>
        <taxon>Bacilli</taxon>
        <taxon>Bacillales</taxon>
        <taxon>Bacillaceae</taxon>
        <taxon>Bacillus</taxon>
    </lineage>
</organism>
<gene>
    <name evidence="1" type="ORF">JR050_19330</name>
</gene>
<protein>
    <submittedName>
        <fullName evidence="1">Uncharacterized protein</fullName>
    </submittedName>
</protein>
<name>A0ABS2DMX6_9BACI</name>
<evidence type="ECO:0000313" key="1">
    <source>
        <dbReference type="EMBL" id="MBM6619818.1"/>
    </source>
</evidence>
<evidence type="ECO:0000313" key="2">
    <source>
        <dbReference type="Proteomes" id="UP001518925"/>
    </source>
</evidence>
<dbReference type="EMBL" id="JAFELM010000045">
    <property type="protein sequence ID" value="MBM6619818.1"/>
    <property type="molecule type" value="Genomic_DNA"/>
</dbReference>
<comment type="caution">
    <text evidence="1">The sequence shown here is derived from an EMBL/GenBank/DDBJ whole genome shotgun (WGS) entry which is preliminary data.</text>
</comment>
<dbReference type="RefSeq" id="WP_204205301.1">
    <property type="nucleotide sequence ID" value="NZ_JAFELM010000045.1"/>
</dbReference>
<reference evidence="1 2" key="1">
    <citation type="submission" date="2021-02" db="EMBL/GenBank/DDBJ databases">
        <title>Bacillus sp. RD4P76, an endophyte from a halophyte.</title>
        <authorList>
            <person name="Sun J.-Q."/>
        </authorList>
    </citation>
    <scope>NUCLEOTIDE SEQUENCE [LARGE SCALE GENOMIC DNA]</scope>
    <source>
        <strain evidence="1 2">RD4P76</strain>
    </source>
</reference>
<dbReference type="Proteomes" id="UP001518925">
    <property type="component" value="Unassembled WGS sequence"/>
</dbReference>
<sequence>MGNLVAIDRIEQAFDEVIKSIDKIEATMESHIDIEINEHKLAQLEKIKFVESSVVRLENKTKTIPTVPSLKLAFSR</sequence>
<proteinExistence type="predicted"/>
<accession>A0ABS2DMX6</accession>
<keyword evidence="2" id="KW-1185">Reference proteome</keyword>